<gene>
    <name evidence="3" type="ORF">UFOPK2731_00133</name>
    <name evidence="4" type="ORF">UFOPK3161_00320</name>
    <name evidence="2" type="ORF">UFOPK3962_00221</name>
    <name evidence="5" type="ORF">UFOPK4427_00221</name>
</gene>
<dbReference type="EMBL" id="CAFABC010000004">
    <property type="protein sequence ID" value="CAB4817413.1"/>
    <property type="molecule type" value="Genomic_DNA"/>
</dbReference>
<dbReference type="EMBL" id="CAFBRY010000003">
    <property type="protein sequence ID" value="CAB5136640.1"/>
    <property type="molecule type" value="Genomic_DNA"/>
</dbReference>
<sequence>MARAKKNQEHIEHHAALQAWATKYKVLSDPYVSGLLDALENRRNLSMWATLSPLEYLPQPSLHGEKSRVLFWFTLLRNTLIFAPVALTWAAVGNATTAFGIYVGQNAGAVVNFLEFWQNGYGVLSKNWTIGHIATLDFIMIAMVIVLIVFLHFANEREHLRFRSVENAADTERIKIAIELHAYLFDKRATSNVKMNENLATATQDLLRTSSSLEKTAKVIEKSTRETPTNKQIMADLKNLIKAKKPTRWDSFLE</sequence>
<evidence type="ECO:0000256" key="1">
    <source>
        <dbReference type="SAM" id="Phobius"/>
    </source>
</evidence>
<evidence type="ECO:0000313" key="2">
    <source>
        <dbReference type="EMBL" id="CAB4331431.1"/>
    </source>
</evidence>
<proteinExistence type="predicted"/>
<accession>A0A6J6RHV7</accession>
<keyword evidence="1" id="KW-0472">Membrane</keyword>
<reference evidence="3" key="1">
    <citation type="submission" date="2020-05" db="EMBL/GenBank/DDBJ databases">
        <authorList>
            <person name="Chiriac C."/>
            <person name="Salcher M."/>
            <person name="Ghai R."/>
            <person name="Kavagutti S V."/>
        </authorList>
    </citation>
    <scope>NUCLEOTIDE SEQUENCE</scope>
</reference>
<protein>
    <submittedName>
        <fullName evidence="3">Unannotated protein</fullName>
    </submittedName>
</protein>
<dbReference type="EMBL" id="CAESAH010000003">
    <property type="protein sequence ID" value="CAB4331431.1"/>
    <property type="molecule type" value="Genomic_DNA"/>
</dbReference>
<name>A0A6J6RHV7_9ZZZZ</name>
<keyword evidence="1" id="KW-0812">Transmembrane</keyword>
<keyword evidence="1" id="KW-1133">Transmembrane helix</keyword>
<feature type="transmembrane region" description="Helical" evidence="1">
    <location>
        <begin position="130"/>
        <end position="154"/>
    </location>
</feature>
<dbReference type="AlphaFoldDB" id="A0A6J6RHV7"/>
<evidence type="ECO:0000313" key="3">
    <source>
        <dbReference type="EMBL" id="CAB4721118.1"/>
    </source>
</evidence>
<evidence type="ECO:0000313" key="5">
    <source>
        <dbReference type="EMBL" id="CAB5136640.1"/>
    </source>
</evidence>
<feature type="transmembrane region" description="Helical" evidence="1">
    <location>
        <begin position="69"/>
        <end position="92"/>
    </location>
</feature>
<evidence type="ECO:0000313" key="4">
    <source>
        <dbReference type="EMBL" id="CAB4817413.1"/>
    </source>
</evidence>
<dbReference type="EMBL" id="CAEZYO010000002">
    <property type="protein sequence ID" value="CAB4721118.1"/>
    <property type="molecule type" value="Genomic_DNA"/>
</dbReference>
<organism evidence="3">
    <name type="scientific">freshwater metagenome</name>
    <dbReference type="NCBI Taxonomy" id="449393"/>
    <lineage>
        <taxon>unclassified sequences</taxon>
        <taxon>metagenomes</taxon>
        <taxon>ecological metagenomes</taxon>
    </lineage>
</organism>